<dbReference type="EMBL" id="QOUX01000046">
    <property type="protein sequence ID" value="RXI98134.1"/>
    <property type="molecule type" value="Genomic_DNA"/>
</dbReference>
<proteinExistence type="inferred from homology"/>
<comment type="caution">
    <text evidence="4">The sequence shown here is derived from an EMBL/GenBank/DDBJ whole genome shotgun (WGS) entry which is preliminary data.</text>
</comment>
<organism evidence="4 5">
    <name type="scientific">Anaerobacillus alkaliphilus</name>
    <dbReference type="NCBI Taxonomy" id="1548597"/>
    <lineage>
        <taxon>Bacteria</taxon>
        <taxon>Bacillati</taxon>
        <taxon>Bacillota</taxon>
        <taxon>Bacilli</taxon>
        <taxon>Bacillales</taxon>
        <taxon>Bacillaceae</taxon>
        <taxon>Anaerobacillus</taxon>
    </lineage>
</organism>
<keyword evidence="2" id="KW-0378">Hydrolase</keyword>
<sequence>MLTMTKKNKLLDEIEQYLTMASSENREILETLFRNIKEKHNGKHRSYLSALMQVKGTVLENGNYEIRIPIQPLIHNPLGMVHGGIIASVIDISMGSIVHRSIPDGYATVTTELKINYLKPGLGKELICVASILHKGNSLCVCEARVYNDEESLVAIGTGSFFVLKPRTS</sequence>
<dbReference type="NCBIfam" id="TIGR00369">
    <property type="entry name" value="unchar_dom_1"/>
    <property type="match status" value="1"/>
</dbReference>
<dbReference type="Pfam" id="PF03061">
    <property type="entry name" value="4HBT"/>
    <property type="match status" value="1"/>
</dbReference>
<dbReference type="Proteomes" id="UP000290649">
    <property type="component" value="Unassembled WGS sequence"/>
</dbReference>
<dbReference type="SUPFAM" id="SSF54637">
    <property type="entry name" value="Thioesterase/thiol ester dehydrase-isomerase"/>
    <property type="match status" value="1"/>
</dbReference>
<comment type="similarity">
    <text evidence="1">Belongs to the thioesterase PaaI family.</text>
</comment>
<accession>A0A4V1LG10</accession>
<feature type="domain" description="Thioesterase" evidence="3">
    <location>
        <begin position="79"/>
        <end position="154"/>
    </location>
</feature>
<evidence type="ECO:0000313" key="4">
    <source>
        <dbReference type="EMBL" id="RXI98134.1"/>
    </source>
</evidence>
<name>A0A4V1LG10_9BACI</name>
<evidence type="ECO:0000256" key="1">
    <source>
        <dbReference type="ARBA" id="ARBA00008324"/>
    </source>
</evidence>
<dbReference type="InterPro" id="IPR039298">
    <property type="entry name" value="ACOT13"/>
</dbReference>
<dbReference type="InterPro" id="IPR006683">
    <property type="entry name" value="Thioestr_dom"/>
</dbReference>
<gene>
    <name evidence="4" type="ORF">DS745_17460</name>
</gene>
<dbReference type="Gene3D" id="3.10.129.10">
    <property type="entry name" value="Hotdog Thioesterase"/>
    <property type="match status" value="1"/>
</dbReference>
<dbReference type="PANTHER" id="PTHR21660:SF1">
    <property type="entry name" value="ACYL-COENZYME A THIOESTERASE 13"/>
    <property type="match status" value="1"/>
</dbReference>
<dbReference type="GO" id="GO:0047617">
    <property type="term" value="F:fatty acyl-CoA hydrolase activity"/>
    <property type="evidence" value="ECO:0007669"/>
    <property type="project" value="InterPro"/>
</dbReference>
<reference evidence="4 5" key="1">
    <citation type="journal article" date="2019" name="Int. J. Syst. Evol. Microbiol.">
        <title>Anaerobacillus alkaliphilus sp. nov., a novel alkaliphilic and moderately halophilic bacterium.</title>
        <authorList>
            <person name="Borsodi A.K."/>
            <person name="Aszalos J.M."/>
            <person name="Bihari P."/>
            <person name="Nagy I."/>
            <person name="Schumann P."/>
            <person name="Sproer C."/>
            <person name="Kovacs A.L."/>
            <person name="Boka K."/>
            <person name="Dobosy P."/>
            <person name="Ovari M."/>
            <person name="Szili-Kovacs T."/>
            <person name="Toth E."/>
        </authorList>
    </citation>
    <scope>NUCLEOTIDE SEQUENCE [LARGE SCALE GENOMIC DNA]</scope>
    <source>
        <strain evidence="4 5">B16-10</strain>
    </source>
</reference>
<dbReference type="InterPro" id="IPR003736">
    <property type="entry name" value="PAAI_dom"/>
</dbReference>
<dbReference type="InterPro" id="IPR029069">
    <property type="entry name" value="HotDog_dom_sf"/>
</dbReference>
<evidence type="ECO:0000259" key="3">
    <source>
        <dbReference type="Pfam" id="PF03061"/>
    </source>
</evidence>
<dbReference type="OrthoDB" id="2139465at2"/>
<keyword evidence="5" id="KW-1185">Reference proteome</keyword>
<protein>
    <submittedName>
        <fullName evidence="4">PaaI family thioesterase</fullName>
    </submittedName>
</protein>
<dbReference type="AlphaFoldDB" id="A0A4V1LG10"/>
<evidence type="ECO:0000256" key="2">
    <source>
        <dbReference type="ARBA" id="ARBA00022801"/>
    </source>
</evidence>
<dbReference type="PANTHER" id="PTHR21660">
    <property type="entry name" value="THIOESTERASE SUPERFAMILY MEMBER-RELATED"/>
    <property type="match status" value="1"/>
</dbReference>
<evidence type="ECO:0000313" key="5">
    <source>
        <dbReference type="Proteomes" id="UP000290649"/>
    </source>
</evidence>
<dbReference type="CDD" id="cd03443">
    <property type="entry name" value="PaaI_thioesterase"/>
    <property type="match status" value="1"/>
</dbReference>